<dbReference type="EMBL" id="CAFBPM010000007">
    <property type="protein sequence ID" value="CAB5021202.1"/>
    <property type="molecule type" value="Genomic_DNA"/>
</dbReference>
<dbReference type="PANTHER" id="PTHR43173">
    <property type="entry name" value="ABC1 FAMILY PROTEIN"/>
    <property type="match status" value="1"/>
</dbReference>
<dbReference type="Gene3D" id="1.10.510.10">
    <property type="entry name" value="Transferase(Phosphotransferase) domain 1"/>
    <property type="match status" value="1"/>
</dbReference>
<protein>
    <submittedName>
        <fullName evidence="3">Unannotated protein</fullName>
    </submittedName>
</protein>
<feature type="domain" description="Protein kinase" evidence="1">
    <location>
        <begin position="129"/>
        <end position="491"/>
    </location>
</feature>
<dbReference type="EMBL" id="CAFABE010000148">
    <property type="protein sequence ID" value="CAB4834838.1"/>
    <property type="molecule type" value="Genomic_DNA"/>
</dbReference>
<dbReference type="InterPro" id="IPR011009">
    <property type="entry name" value="Kinase-like_dom_sf"/>
</dbReference>
<dbReference type="PANTHER" id="PTHR43173:SF22">
    <property type="entry name" value="OS07G0227800 PROTEIN"/>
    <property type="match status" value="1"/>
</dbReference>
<proteinExistence type="predicted"/>
<dbReference type="EMBL" id="CAFBLT010000001">
    <property type="protein sequence ID" value="CAB4879276.1"/>
    <property type="molecule type" value="Genomic_DNA"/>
</dbReference>
<dbReference type="InterPro" id="IPR051130">
    <property type="entry name" value="Mito_struct-func_regulator"/>
</dbReference>
<evidence type="ECO:0000313" key="4">
    <source>
        <dbReference type="EMBL" id="CAB5021202.1"/>
    </source>
</evidence>
<dbReference type="AlphaFoldDB" id="A0A6J7E8L0"/>
<dbReference type="GO" id="GO:0005524">
    <property type="term" value="F:ATP binding"/>
    <property type="evidence" value="ECO:0007669"/>
    <property type="project" value="InterPro"/>
</dbReference>
<dbReference type="InterPro" id="IPR004147">
    <property type="entry name" value="ABC1_dom"/>
</dbReference>
<reference evidence="3" key="1">
    <citation type="submission" date="2020-05" db="EMBL/GenBank/DDBJ databases">
        <authorList>
            <person name="Chiriac C."/>
            <person name="Salcher M."/>
            <person name="Ghai R."/>
            <person name="Kavagutti S V."/>
        </authorList>
    </citation>
    <scope>NUCLEOTIDE SEQUENCE</scope>
</reference>
<dbReference type="CDD" id="cd05121">
    <property type="entry name" value="ABC1_ADCK3-like"/>
    <property type="match status" value="1"/>
</dbReference>
<evidence type="ECO:0000313" key="3">
    <source>
        <dbReference type="EMBL" id="CAB4879276.1"/>
    </source>
</evidence>
<name>A0A6J7E8L0_9ZZZZ</name>
<organism evidence="3">
    <name type="scientific">freshwater metagenome</name>
    <dbReference type="NCBI Taxonomy" id="449393"/>
    <lineage>
        <taxon>unclassified sequences</taxon>
        <taxon>metagenomes</taxon>
        <taxon>ecological metagenomes</taxon>
    </lineage>
</organism>
<evidence type="ECO:0000313" key="2">
    <source>
        <dbReference type="EMBL" id="CAB4834838.1"/>
    </source>
</evidence>
<dbReference type="InterPro" id="IPR000719">
    <property type="entry name" value="Prot_kinase_dom"/>
</dbReference>
<dbReference type="GO" id="GO:0004672">
    <property type="term" value="F:protein kinase activity"/>
    <property type="evidence" value="ECO:0007669"/>
    <property type="project" value="InterPro"/>
</dbReference>
<evidence type="ECO:0000259" key="1">
    <source>
        <dbReference type="PROSITE" id="PS50011"/>
    </source>
</evidence>
<dbReference type="PROSITE" id="PS50011">
    <property type="entry name" value="PROTEIN_KINASE_DOM"/>
    <property type="match status" value="1"/>
</dbReference>
<dbReference type="Pfam" id="PF03109">
    <property type="entry name" value="ABC1"/>
    <property type="match status" value="1"/>
</dbReference>
<accession>A0A6J7E8L0</accession>
<gene>
    <name evidence="2" type="ORF">UFOPK3164_01765</name>
    <name evidence="3" type="ORF">UFOPK3427_01368</name>
    <name evidence="4" type="ORF">UFOPK4112_00933</name>
</gene>
<sequence>MPFDGEELRYHARTLPAPTNRELAKRGAQVTAVFARHFAPVLAKQVRHARNGLLPPEVLAKPMRHAFEGVGGTFIKFGQILASSPGIFGEEVSDEFRSCLDTGPSVPFEEIRRRVEEDLGRPLEEVYASFERTPIGQASIAVVHRATLHDGRVVAVKVLRPGIEHLVATDLDLMEPLFGLLARQTGAQMAGAIFQQLDGFRLQIGEEMDLRNEARALAHFRELNQRLHLDLVVVPEPYPEFSGQNVLTMDFLDGVAVDDFEVLAASGIDPAPLIDQLIRGFFIMTVKYRIFHGDIHAGNLLLLRDGRIGVIDWGIVGRLDEETHWFLCRMLAAVLGEEAAWDDVTAHIIATYGPAIGEAMGMDDKQLTAFFRSMIEPVLLKPFGDVSFSDMMNATQVQVAEAHGVEFKDHSLRSMIKRVRLQRRIHKMATDSGGMMSDFDRGYFLLGKQLMYFERYGKLFLADVPILSDPAFIGTLLEEAGELTPPKRAEK</sequence>
<dbReference type="SUPFAM" id="SSF56112">
    <property type="entry name" value="Protein kinase-like (PK-like)"/>
    <property type="match status" value="1"/>
</dbReference>